<name>A0ABW9ZBH7_9FLAO</name>
<comment type="caution">
    <text evidence="2">The sequence shown here is derived from an EMBL/GenBank/DDBJ whole genome shotgun (WGS) entry which is preliminary data.</text>
</comment>
<dbReference type="PROSITE" id="PS51257">
    <property type="entry name" value="PROKAR_LIPOPROTEIN"/>
    <property type="match status" value="1"/>
</dbReference>
<evidence type="ECO:0008006" key="4">
    <source>
        <dbReference type="Google" id="ProtNLM"/>
    </source>
</evidence>
<gene>
    <name evidence="2" type="ORF">GV828_12080</name>
</gene>
<reference evidence="3" key="1">
    <citation type="submission" date="2020-01" db="EMBL/GenBank/DDBJ databases">
        <title>Sphingomonas sp. strain CSW-10.</title>
        <authorList>
            <person name="Chen W.-M."/>
        </authorList>
    </citation>
    <scope>NUCLEOTIDE SEQUENCE [LARGE SCALE GENOMIC DNA]</scope>
    <source>
        <strain evidence="3">NST-5</strain>
    </source>
</reference>
<feature type="chain" id="PRO_5047032588" description="Lipoprotein" evidence="1">
    <location>
        <begin position="26"/>
        <end position="400"/>
    </location>
</feature>
<evidence type="ECO:0000313" key="3">
    <source>
        <dbReference type="Proteomes" id="UP000798602"/>
    </source>
</evidence>
<dbReference type="PANTHER" id="PTHR41339">
    <property type="entry name" value="LIPL48"/>
    <property type="match status" value="1"/>
</dbReference>
<evidence type="ECO:0000256" key="1">
    <source>
        <dbReference type="SAM" id="SignalP"/>
    </source>
</evidence>
<proteinExistence type="predicted"/>
<dbReference type="EMBL" id="JAABLM010000017">
    <property type="protein sequence ID" value="NBL65939.1"/>
    <property type="molecule type" value="Genomic_DNA"/>
</dbReference>
<dbReference type="InterPro" id="IPR011050">
    <property type="entry name" value="Pectin_lyase_fold/virulence"/>
</dbReference>
<keyword evidence="1" id="KW-0732">Signal</keyword>
<dbReference type="Proteomes" id="UP000798602">
    <property type="component" value="Unassembled WGS sequence"/>
</dbReference>
<accession>A0ABW9ZBH7</accession>
<organism evidence="2 3">
    <name type="scientific">Flavobacterium ichthyis</name>
    <dbReference type="NCBI Taxonomy" id="2698827"/>
    <lineage>
        <taxon>Bacteria</taxon>
        <taxon>Pseudomonadati</taxon>
        <taxon>Bacteroidota</taxon>
        <taxon>Flavobacteriia</taxon>
        <taxon>Flavobacteriales</taxon>
        <taxon>Flavobacteriaceae</taxon>
        <taxon>Flavobacterium</taxon>
    </lineage>
</organism>
<dbReference type="SUPFAM" id="SSF51126">
    <property type="entry name" value="Pectin lyase-like"/>
    <property type="match status" value="1"/>
</dbReference>
<protein>
    <recommendedName>
        <fullName evidence="4">Lipoprotein</fullName>
    </recommendedName>
</protein>
<keyword evidence="3" id="KW-1185">Reference proteome</keyword>
<sequence length="400" mass="42491">MKKTVSKIFGLAVLSLATLTTSCSSDDSNNNNGGDSTFVVDRNNLTGTINDGEVILESGTYKLTGKLIVGNNATLIIRPGVKIEATQLQPNQFEEVRYIAVAQGGKIDVQGTATNPVVMTAEEERPSAWGGLVICGRAPINKGATASAEVSDLTYGGTDVMDNSGSIRYLRIEYSGYSYNSDKEFNGVSFFGVGKGTKVEYVQVYEGSDDGFEWFGGTVDAKYLVVTNKNATNVGDDLFDWTEGWNGNGENWYGVRTNAGNRGIEADNNSNNHLASPISFPIIKNLTLVGMGSGSDTSAESQAMKLRVGTKGKFDNVVLKGFKTGFDVQHNETLSYVGVDLLATKVRFEDVTTKSKGTDSTTPVANTVDVSGVYTEDNTATGAGNGSGVPTWAAGWTVNP</sequence>
<evidence type="ECO:0000313" key="2">
    <source>
        <dbReference type="EMBL" id="NBL65939.1"/>
    </source>
</evidence>
<dbReference type="RefSeq" id="WP_166537758.1">
    <property type="nucleotide sequence ID" value="NZ_JAABLM010000017.1"/>
</dbReference>
<feature type="signal peptide" evidence="1">
    <location>
        <begin position="1"/>
        <end position="25"/>
    </location>
</feature>
<dbReference type="PANTHER" id="PTHR41339:SF1">
    <property type="entry name" value="SECRETED PROTEIN"/>
    <property type="match status" value="1"/>
</dbReference>